<keyword evidence="3 5" id="KW-0175">Coiled coil</keyword>
<evidence type="ECO:0000256" key="2">
    <source>
        <dbReference type="ARBA" id="ARBA00022737"/>
    </source>
</evidence>
<feature type="coiled-coil region" evidence="5">
    <location>
        <begin position="164"/>
        <end position="191"/>
    </location>
</feature>
<dbReference type="PROSITE" id="PS51450">
    <property type="entry name" value="LRR"/>
    <property type="match status" value="2"/>
</dbReference>
<keyword evidence="2" id="KW-0677">Repeat</keyword>
<dbReference type="InterPro" id="IPR003591">
    <property type="entry name" value="Leu-rich_rpt_typical-subtyp"/>
</dbReference>
<dbReference type="GO" id="GO:0005737">
    <property type="term" value="C:cytoplasm"/>
    <property type="evidence" value="ECO:0007669"/>
    <property type="project" value="TreeGrafter"/>
</dbReference>
<feature type="domain" description="Disease resistance R13L4/SHOC-2-like LRR" evidence="7">
    <location>
        <begin position="330"/>
        <end position="397"/>
    </location>
</feature>
<feature type="compositionally biased region" description="Low complexity" evidence="6">
    <location>
        <begin position="51"/>
        <end position="61"/>
    </location>
</feature>
<sequence>MDPNPKSFPILSYVMARIPSLGPKYRPDTTTSSEIDIEQPATPPSKPPSDPSSSSAQSQAQIEDDMPHLTHPRVLASMTHAISDVAQTRSVLKTLGPRPDHETVDKAKAKLADIEANLAKQLEENVLSSRPSDVDRLEWRAHLSERENECRRSAEKEKQAYKSVIQLEEMHEAYERLLKEAEERLIKIYDSADSVVASEDYAAPEVVEEQEPNEDVIGILHEASGKGMERVDLSGHRLRFLPEAFGRIRSLIFLDVSSNQLELIPDSIAGLENLEELNASSNLLESLPDSIGLLQKLKILNVSGNKLAALPDSICRCRSLVELDVSFNSLTYLPTNIGYELVFLQKLSIQLNKIRSLPSSVCEMKSLRCLDAHFNELHGLPSAIGKLTNLEILNLSSNFSDLKELPDTIGDLTNLKELDLSNNQIHALPDTFGRLDNLTKLNLDQNPLVIPPVEVLNEGVEAVKVFMAKRWLEILVEEERKSMLEMQEQAQTGWLTRSTSWLKGYVSNVSEYLGSPKGSPRDPYLDQQL</sequence>
<evidence type="ECO:0000256" key="6">
    <source>
        <dbReference type="SAM" id="MobiDB-lite"/>
    </source>
</evidence>
<dbReference type="FunFam" id="3.80.10.10:FF:000610">
    <property type="entry name" value="Plant intracellular Ras-group-related LRR protein 9"/>
    <property type="match status" value="1"/>
</dbReference>
<comment type="similarity">
    <text evidence="4">Belongs to the SHOC2 family.</text>
</comment>
<name>A0A2N9IW68_FAGSY</name>
<feature type="compositionally biased region" description="Pro residues" evidence="6">
    <location>
        <begin position="41"/>
        <end position="50"/>
    </location>
</feature>
<protein>
    <recommendedName>
        <fullName evidence="7">Disease resistance R13L4/SHOC-2-like LRR domain-containing protein</fullName>
    </recommendedName>
</protein>
<dbReference type="InterPro" id="IPR050216">
    <property type="entry name" value="LRR_domain-containing"/>
</dbReference>
<dbReference type="Pfam" id="PF13855">
    <property type="entry name" value="LRR_8"/>
    <property type="match status" value="2"/>
</dbReference>
<dbReference type="PANTHER" id="PTHR48051">
    <property type="match status" value="1"/>
</dbReference>
<keyword evidence="1" id="KW-0433">Leucine-rich repeat</keyword>
<accession>A0A2N9IW68</accession>
<proteinExistence type="inferred from homology"/>
<dbReference type="EMBL" id="OIVN01006237">
    <property type="protein sequence ID" value="SPD28605.1"/>
    <property type="molecule type" value="Genomic_DNA"/>
</dbReference>
<dbReference type="Pfam" id="PF00560">
    <property type="entry name" value="LRR_1"/>
    <property type="match status" value="1"/>
</dbReference>
<dbReference type="InterPro" id="IPR032675">
    <property type="entry name" value="LRR_dom_sf"/>
</dbReference>
<dbReference type="SMART" id="SM00369">
    <property type="entry name" value="LRR_TYP"/>
    <property type="match status" value="8"/>
</dbReference>
<evidence type="ECO:0000256" key="1">
    <source>
        <dbReference type="ARBA" id="ARBA00022614"/>
    </source>
</evidence>
<dbReference type="GO" id="GO:0055046">
    <property type="term" value="P:microgametogenesis"/>
    <property type="evidence" value="ECO:0007669"/>
    <property type="project" value="UniProtKB-ARBA"/>
</dbReference>
<dbReference type="InterPro" id="IPR055414">
    <property type="entry name" value="LRR_R13L4/SHOC2-like"/>
</dbReference>
<dbReference type="SMART" id="SM00364">
    <property type="entry name" value="LRR_BAC"/>
    <property type="match status" value="8"/>
</dbReference>
<feature type="region of interest" description="Disordered" evidence="6">
    <location>
        <begin position="19"/>
        <end position="61"/>
    </location>
</feature>
<dbReference type="FunFam" id="3.80.10.10:FF:000746">
    <property type="entry name" value="Plant intracellular Ras-group-related LRR protein 2"/>
    <property type="match status" value="1"/>
</dbReference>
<evidence type="ECO:0000313" key="8">
    <source>
        <dbReference type="EMBL" id="SPD28605.1"/>
    </source>
</evidence>
<dbReference type="Pfam" id="PF23598">
    <property type="entry name" value="LRR_14"/>
    <property type="match status" value="1"/>
</dbReference>
<dbReference type="AlphaFoldDB" id="A0A2N9IW68"/>
<dbReference type="InterPro" id="IPR001611">
    <property type="entry name" value="Leu-rich_rpt"/>
</dbReference>
<dbReference type="SUPFAM" id="SSF52058">
    <property type="entry name" value="L domain-like"/>
    <property type="match status" value="1"/>
</dbReference>
<dbReference type="PRINTS" id="PR00019">
    <property type="entry name" value="LEURICHRPT"/>
</dbReference>
<reference evidence="8" key="1">
    <citation type="submission" date="2018-02" db="EMBL/GenBank/DDBJ databases">
        <authorList>
            <person name="Cohen D.B."/>
            <person name="Kent A.D."/>
        </authorList>
    </citation>
    <scope>NUCLEOTIDE SEQUENCE</scope>
</reference>
<organism evidence="8">
    <name type="scientific">Fagus sylvatica</name>
    <name type="common">Beechnut</name>
    <dbReference type="NCBI Taxonomy" id="28930"/>
    <lineage>
        <taxon>Eukaryota</taxon>
        <taxon>Viridiplantae</taxon>
        <taxon>Streptophyta</taxon>
        <taxon>Embryophyta</taxon>
        <taxon>Tracheophyta</taxon>
        <taxon>Spermatophyta</taxon>
        <taxon>Magnoliopsida</taxon>
        <taxon>eudicotyledons</taxon>
        <taxon>Gunneridae</taxon>
        <taxon>Pentapetalae</taxon>
        <taxon>rosids</taxon>
        <taxon>fabids</taxon>
        <taxon>Fagales</taxon>
        <taxon>Fagaceae</taxon>
        <taxon>Fagus</taxon>
    </lineage>
</organism>
<evidence type="ECO:0000259" key="7">
    <source>
        <dbReference type="Pfam" id="PF23598"/>
    </source>
</evidence>
<dbReference type="Gene3D" id="3.80.10.10">
    <property type="entry name" value="Ribonuclease Inhibitor"/>
    <property type="match status" value="2"/>
</dbReference>
<evidence type="ECO:0000256" key="4">
    <source>
        <dbReference type="ARBA" id="ARBA00023786"/>
    </source>
</evidence>
<gene>
    <name evidence="8" type="ORF">FSB_LOCUS56487</name>
</gene>
<evidence type="ECO:0000256" key="5">
    <source>
        <dbReference type="SAM" id="Coils"/>
    </source>
</evidence>
<evidence type="ECO:0000256" key="3">
    <source>
        <dbReference type="ARBA" id="ARBA00023054"/>
    </source>
</evidence>
<dbReference type="PANTHER" id="PTHR48051:SF54">
    <property type="entry name" value="LEUCINE-RICH REPEAT-CONTAINING PROTEIN"/>
    <property type="match status" value="1"/>
</dbReference>